<dbReference type="Pfam" id="PF14295">
    <property type="entry name" value="PAN_4"/>
    <property type="match status" value="1"/>
</dbReference>
<dbReference type="GO" id="GO:0016020">
    <property type="term" value="C:membrane"/>
    <property type="evidence" value="ECO:0007669"/>
    <property type="project" value="UniProtKB-SubCell"/>
</dbReference>
<feature type="compositionally biased region" description="Low complexity" evidence="7">
    <location>
        <begin position="301"/>
        <end position="318"/>
    </location>
</feature>
<evidence type="ECO:0000256" key="1">
    <source>
        <dbReference type="ARBA" id="ARBA00004167"/>
    </source>
</evidence>
<keyword evidence="5" id="KW-1133">Transmembrane helix</keyword>
<dbReference type="InterPro" id="IPR056508">
    <property type="entry name" value="HPAT-like"/>
</dbReference>
<dbReference type="PANTHER" id="PTHR31485">
    <property type="entry name" value="PEPTIDYL SERINE ALPHA-GALACTOSYLTRANSFERASE"/>
    <property type="match status" value="1"/>
</dbReference>
<sequence>MQKGRYRLHDPQSRVVDALSRPQTAFRVLLIAAGLTAVVTVASLSELSGLIAQANPDALDWRQVAGRAVKHAESLPHLHHQQRAGSASGADGAAGNVGATASSGSSSSTGSGASTSTGSSTTSSGGADAGTGATVVSGGGATSAGGGVAAPQLAQTTTSAVFSAASAPADVGGGGAAGGGAAAAAAPAGAAEEEEAAAAAAPAAPEECHVQENTELWGDVVKWGASFKVDTAGECCDACLQALQPEAGKEHGCNVWVWCGDSELCKGQHRECWLKYLLRPAATKPAREGPDVGWTSGIVGPDAPAPTSDAAAASEAADAPSGPARKFHVVTSAQGSAVHWQVRVHYYWYLKQKHRCETELAERCEMGGFTRLLHSGSPDDLMDEVPTFVASPLPDSVVKHDWYPVLNRPWAFAQWVKQANISEDYVLMSEPDHIFLRPLPNFMRGDAPAAFPFFYIEPHKEENLPEVRKFVPGGSLTRQQAEEIAPIGNSPTFLSLKQMKEVMPLWTNVSIAIFKDPSASEKWGWVQEMYAFTISLWRVGVKKVDLVLHFMAQPPWDSKMQLSPGKPYYICHYTYGNDFDLAGTFTPGKYGRWRFDKRTYATRPPPRHLGDPPKGMKNDMVRTLVNSINEATANIPCWDEYARTGKRPATCGEKLPPQADGFSYPAYRDAAA</sequence>
<feature type="compositionally biased region" description="Low complexity" evidence="7">
    <location>
        <begin position="84"/>
        <end position="131"/>
    </location>
</feature>
<dbReference type="GO" id="GO:0016757">
    <property type="term" value="F:glycosyltransferase activity"/>
    <property type="evidence" value="ECO:0007669"/>
    <property type="project" value="UniProtKB-KW"/>
</dbReference>
<dbReference type="STRING" id="307507.A0A2V0PFW8"/>
<organism evidence="10 11">
    <name type="scientific">Raphidocelis subcapitata</name>
    <dbReference type="NCBI Taxonomy" id="307507"/>
    <lineage>
        <taxon>Eukaryota</taxon>
        <taxon>Viridiplantae</taxon>
        <taxon>Chlorophyta</taxon>
        <taxon>core chlorophytes</taxon>
        <taxon>Chlorophyceae</taxon>
        <taxon>CS clade</taxon>
        <taxon>Sphaeropleales</taxon>
        <taxon>Selenastraceae</taxon>
        <taxon>Raphidocelis</taxon>
    </lineage>
</organism>
<reference evidence="10 11" key="1">
    <citation type="journal article" date="2018" name="Sci. Rep.">
        <title>Raphidocelis subcapitata (=Pseudokirchneriella subcapitata) provides an insight into genome evolution and environmental adaptations in the Sphaeropleales.</title>
        <authorList>
            <person name="Suzuki S."/>
            <person name="Yamaguchi H."/>
            <person name="Nakajima N."/>
            <person name="Kawachi M."/>
        </authorList>
    </citation>
    <scope>NUCLEOTIDE SEQUENCE [LARGE SCALE GENOMIC DNA]</scope>
    <source>
        <strain evidence="10 11">NIES-35</strain>
    </source>
</reference>
<evidence type="ECO:0000256" key="2">
    <source>
        <dbReference type="ARBA" id="ARBA00022676"/>
    </source>
</evidence>
<dbReference type="AlphaFoldDB" id="A0A2V0PFW8"/>
<evidence type="ECO:0000256" key="3">
    <source>
        <dbReference type="ARBA" id="ARBA00022679"/>
    </source>
</evidence>
<protein>
    <submittedName>
        <fullName evidence="10">Uncharacterized protein</fullName>
    </submittedName>
</protein>
<dbReference type="PANTHER" id="PTHR31485:SF4">
    <property type="entry name" value="HYDROXYPROLINE O-ARABINOSYLTRANSFERASE RDN1"/>
    <property type="match status" value="1"/>
</dbReference>
<dbReference type="OrthoDB" id="10259977at2759"/>
<name>A0A2V0PFW8_9CHLO</name>
<evidence type="ECO:0000313" key="11">
    <source>
        <dbReference type="Proteomes" id="UP000247498"/>
    </source>
</evidence>
<dbReference type="InterPro" id="IPR044845">
    <property type="entry name" value="HPAT/SRGT1-like"/>
</dbReference>
<gene>
    <name evidence="10" type="ORF">Rsub_10494</name>
</gene>
<feature type="region of interest" description="Disordered" evidence="7">
    <location>
        <begin position="73"/>
        <end position="131"/>
    </location>
</feature>
<keyword evidence="6" id="KW-0472">Membrane</keyword>
<dbReference type="Gene3D" id="3.50.4.10">
    <property type="entry name" value="Hepatocyte Growth Factor"/>
    <property type="match status" value="1"/>
</dbReference>
<evidence type="ECO:0000259" key="8">
    <source>
        <dbReference type="Pfam" id="PF14295"/>
    </source>
</evidence>
<evidence type="ECO:0000256" key="5">
    <source>
        <dbReference type="ARBA" id="ARBA00022989"/>
    </source>
</evidence>
<comment type="subcellular location">
    <subcellularLocation>
        <location evidence="1">Membrane</location>
        <topology evidence="1">Single-pass membrane protein</topology>
    </subcellularLocation>
</comment>
<dbReference type="InParanoid" id="A0A2V0PFW8"/>
<dbReference type="InterPro" id="IPR003609">
    <property type="entry name" value="Pan_app"/>
</dbReference>
<feature type="domain" description="Apple" evidence="8">
    <location>
        <begin position="214"/>
        <end position="275"/>
    </location>
</feature>
<dbReference type="EMBL" id="BDRX01000124">
    <property type="protein sequence ID" value="GBF98429.1"/>
    <property type="molecule type" value="Genomic_DNA"/>
</dbReference>
<accession>A0A2V0PFW8</accession>
<keyword evidence="3" id="KW-0808">Transferase</keyword>
<dbReference type="Pfam" id="PF23452">
    <property type="entry name" value="HPAT"/>
    <property type="match status" value="1"/>
</dbReference>
<keyword evidence="11" id="KW-1185">Reference proteome</keyword>
<comment type="caution">
    <text evidence="10">The sequence shown here is derived from an EMBL/GenBank/DDBJ whole genome shotgun (WGS) entry which is preliminary data.</text>
</comment>
<keyword evidence="4" id="KW-0812">Transmembrane</keyword>
<evidence type="ECO:0000256" key="6">
    <source>
        <dbReference type="ARBA" id="ARBA00023136"/>
    </source>
</evidence>
<keyword evidence="2" id="KW-0328">Glycosyltransferase</keyword>
<evidence type="ECO:0000313" key="10">
    <source>
        <dbReference type="EMBL" id="GBF98429.1"/>
    </source>
</evidence>
<dbReference type="Proteomes" id="UP000247498">
    <property type="component" value="Unassembled WGS sequence"/>
</dbReference>
<evidence type="ECO:0000256" key="4">
    <source>
        <dbReference type="ARBA" id="ARBA00022692"/>
    </source>
</evidence>
<feature type="region of interest" description="Disordered" evidence="7">
    <location>
        <begin position="296"/>
        <end position="318"/>
    </location>
</feature>
<evidence type="ECO:0000259" key="9">
    <source>
        <dbReference type="Pfam" id="PF23452"/>
    </source>
</evidence>
<feature type="domain" description="Hydroxyproline O-arabinosyltransferase-like" evidence="9">
    <location>
        <begin position="327"/>
        <end position="639"/>
    </location>
</feature>
<proteinExistence type="predicted"/>
<evidence type="ECO:0000256" key="7">
    <source>
        <dbReference type="SAM" id="MobiDB-lite"/>
    </source>
</evidence>